<keyword evidence="4" id="KW-1185">Reference proteome</keyword>
<accession>A0A6A6Q8S0</accession>
<dbReference type="EMBL" id="MU001631">
    <property type="protein sequence ID" value="KAF2487777.1"/>
    <property type="molecule type" value="Genomic_DNA"/>
</dbReference>
<dbReference type="SUPFAM" id="SSF53681">
    <property type="entry name" value="Aspartate/glutamate racemase"/>
    <property type="match status" value="2"/>
</dbReference>
<evidence type="ECO:0000256" key="1">
    <source>
        <dbReference type="ARBA" id="ARBA00007847"/>
    </source>
</evidence>
<sequence>MRTVGLLGGMTYEASALYYKIINDHVRERLGGQKSASIILHSFNFQPLLENMNAGRWGSVIDLFTSAIHPMKAAGAEAFVICANYPHKVADEVVEKSGLPVLHIADFTATKILRRKKRKVGLLGAKAVMEEGYIKDRMRDKFGVEVLVPDEQSIRDRIHEALVKNLTRGVVTKELRELLISSAEKMIDDGAEGIILGSTDLAFALKPEDVDVELFDTNLLHAKGVGEWVIQDGSSDVSTSV</sequence>
<dbReference type="InterPro" id="IPR001920">
    <property type="entry name" value="Asp/Glu_race"/>
</dbReference>
<keyword evidence="2" id="KW-0413">Isomerase</keyword>
<dbReference type="AlphaFoldDB" id="A0A6A6Q8S0"/>
<gene>
    <name evidence="3" type="ORF">BDY17DRAFT_320293</name>
</gene>
<dbReference type="PANTHER" id="PTHR21198">
    <property type="entry name" value="GLUTAMATE RACEMASE"/>
    <property type="match status" value="1"/>
</dbReference>
<dbReference type="InterPro" id="IPR015942">
    <property type="entry name" value="Asp/Glu/hydantoin_racemase"/>
</dbReference>
<dbReference type="InterPro" id="IPR004380">
    <property type="entry name" value="Asp_race"/>
</dbReference>
<organism evidence="3 4">
    <name type="scientific">Neohortaea acidophila</name>
    <dbReference type="NCBI Taxonomy" id="245834"/>
    <lineage>
        <taxon>Eukaryota</taxon>
        <taxon>Fungi</taxon>
        <taxon>Dikarya</taxon>
        <taxon>Ascomycota</taxon>
        <taxon>Pezizomycotina</taxon>
        <taxon>Dothideomycetes</taxon>
        <taxon>Dothideomycetidae</taxon>
        <taxon>Mycosphaerellales</taxon>
        <taxon>Teratosphaeriaceae</taxon>
        <taxon>Neohortaea</taxon>
    </lineage>
</organism>
<dbReference type="GO" id="GO:0047661">
    <property type="term" value="F:amino-acid racemase activity"/>
    <property type="evidence" value="ECO:0007669"/>
    <property type="project" value="InterPro"/>
</dbReference>
<protein>
    <submittedName>
        <fullName evidence="3">Asp/Glu racemase</fullName>
    </submittedName>
</protein>
<evidence type="ECO:0000313" key="3">
    <source>
        <dbReference type="EMBL" id="KAF2487777.1"/>
    </source>
</evidence>
<dbReference type="PANTHER" id="PTHR21198:SF7">
    <property type="entry name" value="ASPARTATE-GLUTAMATE RACEMASE FAMILY"/>
    <property type="match status" value="1"/>
</dbReference>
<dbReference type="GeneID" id="54477426"/>
<evidence type="ECO:0000313" key="4">
    <source>
        <dbReference type="Proteomes" id="UP000799767"/>
    </source>
</evidence>
<name>A0A6A6Q8S0_9PEZI</name>
<dbReference type="Gene3D" id="3.40.50.1860">
    <property type="match status" value="2"/>
</dbReference>
<reference evidence="3" key="1">
    <citation type="journal article" date="2020" name="Stud. Mycol.">
        <title>101 Dothideomycetes genomes: a test case for predicting lifestyles and emergence of pathogens.</title>
        <authorList>
            <person name="Haridas S."/>
            <person name="Albert R."/>
            <person name="Binder M."/>
            <person name="Bloem J."/>
            <person name="Labutti K."/>
            <person name="Salamov A."/>
            <person name="Andreopoulos B."/>
            <person name="Baker S."/>
            <person name="Barry K."/>
            <person name="Bills G."/>
            <person name="Bluhm B."/>
            <person name="Cannon C."/>
            <person name="Castanera R."/>
            <person name="Culley D."/>
            <person name="Daum C."/>
            <person name="Ezra D."/>
            <person name="Gonzalez J."/>
            <person name="Henrissat B."/>
            <person name="Kuo A."/>
            <person name="Liang C."/>
            <person name="Lipzen A."/>
            <person name="Lutzoni F."/>
            <person name="Magnuson J."/>
            <person name="Mondo S."/>
            <person name="Nolan M."/>
            <person name="Ohm R."/>
            <person name="Pangilinan J."/>
            <person name="Park H.-J."/>
            <person name="Ramirez L."/>
            <person name="Alfaro M."/>
            <person name="Sun H."/>
            <person name="Tritt A."/>
            <person name="Yoshinaga Y."/>
            <person name="Zwiers L.-H."/>
            <person name="Turgeon B."/>
            <person name="Goodwin S."/>
            <person name="Spatafora J."/>
            <person name="Crous P."/>
            <person name="Grigoriev I."/>
        </authorList>
    </citation>
    <scope>NUCLEOTIDE SEQUENCE</scope>
    <source>
        <strain evidence="3">CBS 113389</strain>
    </source>
</reference>
<dbReference type="RefSeq" id="XP_033594346.1">
    <property type="nucleotide sequence ID" value="XM_033736424.1"/>
</dbReference>
<comment type="similarity">
    <text evidence="1">Belongs to the aspartate/glutamate racemases family.</text>
</comment>
<evidence type="ECO:0000256" key="2">
    <source>
        <dbReference type="ARBA" id="ARBA00023235"/>
    </source>
</evidence>
<proteinExistence type="inferred from homology"/>
<dbReference type="OrthoDB" id="187836at2759"/>
<dbReference type="NCBIfam" id="TIGR00035">
    <property type="entry name" value="asp_race"/>
    <property type="match status" value="1"/>
</dbReference>
<dbReference type="Pfam" id="PF01177">
    <property type="entry name" value="Asp_Glu_race"/>
    <property type="match status" value="1"/>
</dbReference>
<dbReference type="Proteomes" id="UP000799767">
    <property type="component" value="Unassembled WGS sequence"/>
</dbReference>